<protein>
    <submittedName>
        <fullName evidence="3">Uncharacterized protein</fullName>
    </submittedName>
</protein>
<feature type="coiled-coil region" evidence="1">
    <location>
        <begin position="144"/>
        <end position="210"/>
    </location>
</feature>
<dbReference type="OrthoDB" id="394221at2"/>
<keyword evidence="1" id="KW-0175">Coiled coil</keyword>
<proteinExistence type="predicted"/>
<evidence type="ECO:0000256" key="2">
    <source>
        <dbReference type="SAM" id="Phobius"/>
    </source>
</evidence>
<name>A0A449ACZ7_9BACT</name>
<dbReference type="RefSeq" id="WP_129621102.1">
    <property type="nucleotide sequence ID" value="NZ_LR214972.1"/>
</dbReference>
<dbReference type="NCBIfam" id="NF045932">
    <property type="entry name" value="MAG3090_fam_N"/>
    <property type="match status" value="1"/>
</dbReference>
<dbReference type="Proteomes" id="UP000289952">
    <property type="component" value="Chromosome"/>
</dbReference>
<dbReference type="EMBL" id="LR214972">
    <property type="protein sequence ID" value="VEU62895.1"/>
    <property type="molecule type" value="Genomic_DNA"/>
</dbReference>
<feature type="transmembrane region" description="Helical" evidence="2">
    <location>
        <begin position="580"/>
        <end position="605"/>
    </location>
</feature>
<keyword evidence="2" id="KW-0812">Transmembrane</keyword>
<evidence type="ECO:0000313" key="3">
    <source>
        <dbReference type="EMBL" id="VEU62895.1"/>
    </source>
</evidence>
<organism evidence="3 4">
    <name type="scientific">Mycoplasmopsis bovirhinis</name>
    <dbReference type="NCBI Taxonomy" id="29553"/>
    <lineage>
        <taxon>Bacteria</taxon>
        <taxon>Bacillati</taxon>
        <taxon>Mycoplasmatota</taxon>
        <taxon>Mycoplasmoidales</taxon>
        <taxon>Metamycoplasmataceae</taxon>
        <taxon>Mycoplasmopsis</taxon>
    </lineage>
</organism>
<dbReference type="AlphaFoldDB" id="A0A449ACZ7"/>
<keyword evidence="2" id="KW-0472">Membrane</keyword>
<sequence>MKRILCEYKPNLNKQFPWVLRHPKLKNALAIFKTRKDALNWFLSLRYESWAQFHTPKKIWGGHVYGVFNKDQVLEYELEVEKYDGKLAYDDIAKEIHLTKSNTINFFEVENHLATLTPDIDFKVLEDQTTYFPETDDFVPPVRKNSKDVKIEELTKELNSLDELLKNLDGKSSKEIEELKNKLQDSNHDKEALLREIQELKNRSLETKTVVEQKVHEVVREVPVYIEKEVLREIPVEIIKEVLIDRPVEVIKEVQVEKPVEIIKEVEVIKEVIVEKPVASGEVFREVPVYIEKEVLREIPVEVFREIEVERPVEVIKEVIVEKPVEIIKEVIVEKPGATQITCSKNDCDKVKFVYFYEGCKTTKLRSLALYAKKLERVAVSFDHEVVTSERDFREIETELRNVLNAQKSLTNELYEPEDKKLLKLVAKSLAWSTQKLAKKVKGSKDVEYGAESFVYYKEKAENARLARVVSFVLYGNKHVAFVPEADYKYALAQSSCKKSHFVVFESFETIEKLVPSVQVQEVIKEVVIEKPVEVVKEVEIVKEVIVEKPIEVFKEVTKEVIVEKPVEAAPTKDNWPAGFWALILYALGYVILLAVVIVLAIWYYNGF</sequence>
<accession>A0A449ACZ7</accession>
<gene>
    <name evidence="3" type="ORF">NCTC10118_00189</name>
</gene>
<evidence type="ECO:0000313" key="4">
    <source>
        <dbReference type="Proteomes" id="UP000289952"/>
    </source>
</evidence>
<keyword evidence="2" id="KW-1133">Transmembrane helix</keyword>
<reference evidence="3 4" key="1">
    <citation type="submission" date="2019-01" db="EMBL/GenBank/DDBJ databases">
        <authorList>
            <consortium name="Pathogen Informatics"/>
        </authorList>
    </citation>
    <scope>NUCLEOTIDE SEQUENCE [LARGE SCALE GENOMIC DNA]</scope>
    <source>
        <strain evidence="3 4">NCTC10118</strain>
    </source>
</reference>
<evidence type="ECO:0000256" key="1">
    <source>
        <dbReference type="SAM" id="Coils"/>
    </source>
</evidence>
<keyword evidence="4" id="KW-1185">Reference proteome</keyword>